<sequence length="207" mass="23867">MTILGVLPSRAFYFGAYVNGQEMLSELLPRGSHGNNCWQLHSPVFPKSQSLSAIRCIRTVWRQNGFLGFYRGIQASYLGIAETSLHFVVYEDLKRRLLRWSRGVDSVVVGVSRADEVFYCSIASTCSKSFATCVCYPHEVLRTRLRQEGNKYRGLFQTFRLIITEEGPRALYRGMLTHFMRQIPNTCIVLTTYEGVLYFFREHKLLL</sequence>
<dbReference type="SUPFAM" id="SSF103506">
    <property type="entry name" value="Mitochondrial carrier"/>
    <property type="match status" value="1"/>
</dbReference>
<evidence type="ECO:0000256" key="9">
    <source>
        <dbReference type="ARBA" id="ARBA00023136"/>
    </source>
</evidence>
<evidence type="ECO:0000256" key="6">
    <source>
        <dbReference type="ARBA" id="ARBA00022792"/>
    </source>
</evidence>
<dbReference type="Gene3D" id="1.50.40.10">
    <property type="entry name" value="Mitochondrial carrier domain"/>
    <property type="match status" value="1"/>
</dbReference>
<comment type="subcellular location">
    <subcellularLocation>
        <location evidence="1">Mitochondrion inner membrane</location>
        <topology evidence="1">Multi-pass membrane protein</topology>
    </subcellularLocation>
</comment>
<reference evidence="13" key="1">
    <citation type="submission" date="2016-11" db="UniProtKB">
        <authorList>
            <consortium name="WormBaseParasite"/>
        </authorList>
    </citation>
    <scope>IDENTIFICATION</scope>
</reference>
<dbReference type="Pfam" id="PF00153">
    <property type="entry name" value="Mito_carr"/>
    <property type="match status" value="2"/>
</dbReference>
<evidence type="ECO:0000256" key="4">
    <source>
        <dbReference type="ARBA" id="ARBA00022692"/>
    </source>
</evidence>
<feature type="repeat" description="Solcar" evidence="10">
    <location>
        <begin position="115"/>
        <end position="199"/>
    </location>
</feature>
<name>A0A1I8G4A5_9PLAT</name>
<dbReference type="Proteomes" id="UP000095280">
    <property type="component" value="Unplaced"/>
</dbReference>
<comment type="similarity">
    <text evidence="2 11">Belongs to the mitochondrial carrier (TC 2.A.29) family.</text>
</comment>
<dbReference type="InterPro" id="IPR023395">
    <property type="entry name" value="MCP_dom_sf"/>
</dbReference>
<evidence type="ECO:0000256" key="10">
    <source>
        <dbReference type="PROSITE-ProRule" id="PRU00282"/>
    </source>
</evidence>
<keyword evidence="6" id="KW-0999">Mitochondrion inner membrane</keyword>
<keyword evidence="5" id="KW-0677">Repeat</keyword>
<accession>A0A1I8G4A5</accession>
<evidence type="ECO:0000256" key="7">
    <source>
        <dbReference type="ARBA" id="ARBA00022989"/>
    </source>
</evidence>
<evidence type="ECO:0000256" key="5">
    <source>
        <dbReference type="ARBA" id="ARBA00022737"/>
    </source>
</evidence>
<proteinExistence type="inferred from homology"/>
<keyword evidence="9 10" id="KW-0472">Membrane</keyword>
<dbReference type="GO" id="GO:1990519">
    <property type="term" value="P:pyrimidine nucleotide import into mitochondrion"/>
    <property type="evidence" value="ECO:0007669"/>
    <property type="project" value="TreeGrafter"/>
</dbReference>
<dbReference type="GO" id="GO:0005743">
    <property type="term" value="C:mitochondrial inner membrane"/>
    <property type="evidence" value="ECO:0007669"/>
    <property type="project" value="UniProtKB-SubCell"/>
</dbReference>
<keyword evidence="12" id="KW-1185">Reference proteome</keyword>
<evidence type="ECO:0000313" key="13">
    <source>
        <dbReference type="WBParaSite" id="maker-uti_cns_0000751-snap-gene-0.14-mRNA-1"/>
    </source>
</evidence>
<dbReference type="InterPro" id="IPR049562">
    <property type="entry name" value="SLC25A33/36-like"/>
</dbReference>
<dbReference type="PANTHER" id="PTHR45829">
    <property type="entry name" value="MITOCHONDRIAL CARRIER PROTEIN RIM2"/>
    <property type="match status" value="1"/>
</dbReference>
<dbReference type="WBParaSite" id="maker-uti_cns_0000751-snap-gene-0.14-mRNA-1">
    <property type="protein sequence ID" value="maker-uti_cns_0000751-snap-gene-0.14-mRNA-1"/>
    <property type="gene ID" value="maker-uti_cns_0000751-snap-gene-0.14"/>
</dbReference>
<organism evidence="12 13">
    <name type="scientific">Macrostomum lignano</name>
    <dbReference type="NCBI Taxonomy" id="282301"/>
    <lineage>
        <taxon>Eukaryota</taxon>
        <taxon>Metazoa</taxon>
        <taxon>Spiralia</taxon>
        <taxon>Lophotrochozoa</taxon>
        <taxon>Platyhelminthes</taxon>
        <taxon>Rhabditophora</taxon>
        <taxon>Macrostomorpha</taxon>
        <taxon>Macrostomida</taxon>
        <taxon>Macrostomidae</taxon>
        <taxon>Macrostomum</taxon>
    </lineage>
</organism>
<evidence type="ECO:0000256" key="2">
    <source>
        <dbReference type="ARBA" id="ARBA00006375"/>
    </source>
</evidence>
<evidence type="ECO:0000256" key="3">
    <source>
        <dbReference type="ARBA" id="ARBA00022448"/>
    </source>
</evidence>
<evidence type="ECO:0000313" key="12">
    <source>
        <dbReference type="Proteomes" id="UP000095280"/>
    </source>
</evidence>
<dbReference type="PANTHER" id="PTHR45829:SF4">
    <property type="entry name" value="MITOCHONDRIAL CARRIER PROTEIN RIM2"/>
    <property type="match status" value="1"/>
</dbReference>
<evidence type="ECO:0000256" key="8">
    <source>
        <dbReference type="ARBA" id="ARBA00023128"/>
    </source>
</evidence>
<keyword evidence="3 11" id="KW-0813">Transport</keyword>
<protein>
    <submittedName>
        <fullName evidence="13">S2536</fullName>
    </submittedName>
</protein>
<dbReference type="AlphaFoldDB" id="A0A1I8G4A5"/>
<evidence type="ECO:0000256" key="1">
    <source>
        <dbReference type="ARBA" id="ARBA00004448"/>
    </source>
</evidence>
<keyword evidence="8" id="KW-0496">Mitochondrion</keyword>
<evidence type="ECO:0000256" key="11">
    <source>
        <dbReference type="RuleBase" id="RU000488"/>
    </source>
</evidence>
<dbReference type="GO" id="GO:0015218">
    <property type="term" value="F:pyrimidine nucleotide transmembrane transporter activity"/>
    <property type="evidence" value="ECO:0007669"/>
    <property type="project" value="InterPro"/>
</dbReference>
<keyword evidence="7" id="KW-1133">Transmembrane helix</keyword>
<dbReference type="InterPro" id="IPR018108">
    <property type="entry name" value="MCP_transmembrane"/>
</dbReference>
<keyword evidence="4 10" id="KW-0812">Transmembrane</keyword>
<feature type="repeat" description="Solcar" evidence="10">
    <location>
        <begin position="21"/>
        <end position="96"/>
    </location>
</feature>
<dbReference type="PROSITE" id="PS50920">
    <property type="entry name" value="SOLCAR"/>
    <property type="match status" value="2"/>
</dbReference>